<evidence type="ECO:0000256" key="1">
    <source>
        <dbReference type="SAM" id="SignalP"/>
    </source>
</evidence>
<dbReference type="EMBL" id="CAJPIZ010009465">
    <property type="protein sequence ID" value="CAG2111865.1"/>
    <property type="molecule type" value="Genomic_DNA"/>
</dbReference>
<keyword evidence="3" id="KW-1185">Reference proteome</keyword>
<reference evidence="2" key="1">
    <citation type="submission" date="2020-11" db="EMBL/GenBank/DDBJ databases">
        <authorList>
            <person name="Tran Van P."/>
        </authorList>
    </citation>
    <scope>NUCLEOTIDE SEQUENCE</scope>
</reference>
<dbReference type="Proteomes" id="UP000759131">
    <property type="component" value="Unassembled WGS sequence"/>
</dbReference>
<feature type="chain" id="PRO_5035593289" evidence="1">
    <location>
        <begin position="20"/>
        <end position="251"/>
    </location>
</feature>
<dbReference type="AlphaFoldDB" id="A0A7R9Q4M9"/>
<feature type="signal peptide" evidence="1">
    <location>
        <begin position="1"/>
        <end position="19"/>
    </location>
</feature>
<name>A0A7R9Q4M9_9ACAR</name>
<dbReference type="EMBL" id="OC864040">
    <property type="protein sequence ID" value="CAD7631435.1"/>
    <property type="molecule type" value="Genomic_DNA"/>
</dbReference>
<evidence type="ECO:0000313" key="3">
    <source>
        <dbReference type="Proteomes" id="UP000759131"/>
    </source>
</evidence>
<sequence length="251" mass="28172">MANSYKWLFFAALIAVCHSETDEQSFDKMVARFLHLGNGKLYPETDESAKEYCNKSEASLSSEEVAVGFRYGASLDPRMQPLLKLVNDSDIRVVVRWYCNAKDQGQLGKLLNTKIPDAESVRHSAVATLESLNTSRSSLADVVCIIRLYVTKVQTIFDGTQAGDSVRKALTPYPNVIAFIEHLSKVKGSEKCELIAAPADKVKYKSFVVPIYKTIDRFLKHKPSQKSTSNVKKKSFEQTIMDEILDDDDDF</sequence>
<gene>
    <name evidence="2" type="ORF">OSB1V03_LOCUS11844</name>
</gene>
<accession>A0A7R9Q4M9</accession>
<evidence type="ECO:0000313" key="2">
    <source>
        <dbReference type="EMBL" id="CAD7631435.1"/>
    </source>
</evidence>
<organism evidence="2">
    <name type="scientific">Medioppia subpectinata</name>
    <dbReference type="NCBI Taxonomy" id="1979941"/>
    <lineage>
        <taxon>Eukaryota</taxon>
        <taxon>Metazoa</taxon>
        <taxon>Ecdysozoa</taxon>
        <taxon>Arthropoda</taxon>
        <taxon>Chelicerata</taxon>
        <taxon>Arachnida</taxon>
        <taxon>Acari</taxon>
        <taxon>Acariformes</taxon>
        <taxon>Sarcoptiformes</taxon>
        <taxon>Oribatida</taxon>
        <taxon>Brachypylina</taxon>
        <taxon>Oppioidea</taxon>
        <taxon>Oppiidae</taxon>
        <taxon>Medioppia</taxon>
    </lineage>
</organism>
<keyword evidence="1" id="KW-0732">Signal</keyword>
<proteinExistence type="predicted"/>
<protein>
    <submittedName>
        <fullName evidence="2">Uncharacterized protein</fullName>
    </submittedName>
</protein>